<proteinExistence type="predicted"/>
<name>A0A8K0HIM0_9ROSA</name>
<reference evidence="2" key="1">
    <citation type="submission" date="2020-03" db="EMBL/GenBank/DDBJ databases">
        <title>A high-quality chromosome-level genome assembly of a woody plant with both climbing and erect habits, Rhamnella rubrinervis.</title>
        <authorList>
            <person name="Lu Z."/>
            <person name="Yang Y."/>
            <person name="Zhu X."/>
            <person name="Sun Y."/>
        </authorList>
    </citation>
    <scope>NUCLEOTIDE SEQUENCE</scope>
    <source>
        <strain evidence="2">BYM</strain>
        <tissue evidence="2">Leaf</tissue>
    </source>
</reference>
<dbReference type="Gene3D" id="1.20.1280.50">
    <property type="match status" value="1"/>
</dbReference>
<feature type="domain" description="F-box" evidence="1">
    <location>
        <begin position="14"/>
        <end position="54"/>
    </location>
</feature>
<dbReference type="InterPro" id="IPR036047">
    <property type="entry name" value="F-box-like_dom_sf"/>
</dbReference>
<dbReference type="Pfam" id="PF14299">
    <property type="entry name" value="PP2"/>
    <property type="match status" value="1"/>
</dbReference>
<dbReference type="PANTHER" id="PTHR32278">
    <property type="entry name" value="F-BOX DOMAIN-CONTAINING PROTEIN"/>
    <property type="match status" value="1"/>
</dbReference>
<accession>A0A8K0HIM0</accession>
<dbReference type="InterPro" id="IPR001810">
    <property type="entry name" value="F-box_dom"/>
</dbReference>
<gene>
    <name evidence="2" type="ORF">FNV43_RR02848</name>
</gene>
<dbReference type="Proteomes" id="UP000796880">
    <property type="component" value="Unassembled WGS sequence"/>
</dbReference>
<dbReference type="EMBL" id="VOIH02000002">
    <property type="protein sequence ID" value="KAF3452415.1"/>
    <property type="molecule type" value="Genomic_DNA"/>
</dbReference>
<dbReference type="SUPFAM" id="SSF81383">
    <property type="entry name" value="F-box domain"/>
    <property type="match status" value="1"/>
</dbReference>
<organism evidence="2 3">
    <name type="scientific">Rhamnella rubrinervis</name>
    <dbReference type="NCBI Taxonomy" id="2594499"/>
    <lineage>
        <taxon>Eukaryota</taxon>
        <taxon>Viridiplantae</taxon>
        <taxon>Streptophyta</taxon>
        <taxon>Embryophyta</taxon>
        <taxon>Tracheophyta</taxon>
        <taxon>Spermatophyta</taxon>
        <taxon>Magnoliopsida</taxon>
        <taxon>eudicotyledons</taxon>
        <taxon>Gunneridae</taxon>
        <taxon>Pentapetalae</taxon>
        <taxon>rosids</taxon>
        <taxon>fabids</taxon>
        <taxon>Rosales</taxon>
        <taxon>Rhamnaceae</taxon>
        <taxon>rhamnoid group</taxon>
        <taxon>Rhamneae</taxon>
        <taxon>Rhamnella</taxon>
    </lineage>
</organism>
<keyword evidence="3" id="KW-1185">Reference proteome</keyword>
<dbReference type="InterPro" id="IPR025886">
    <property type="entry name" value="PP2-like"/>
</dbReference>
<comment type="caution">
    <text evidence="2">The sequence shown here is derived from an EMBL/GenBank/DDBJ whole genome shotgun (WGS) entry which is preliminary data.</text>
</comment>
<dbReference type="SMART" id="SM00256">
    <property type="entry name" value="FBOX"/>
    <property type="match status" value="1"/>
</dbReference>
<dbReference type="PANTHER" id="PTHR32278:SF111">
    <property type="entry name" value="F-BOX PROTEIN PP2-B12-RELATED"/>
    <property type="match status" value="1"/>
</dbReference>
<dbReference type="Pfam" id="PF00646">
    <property type="entry name" value="F-box"/>
    <property type="match status" value="1"/>
</dbReference>
<evidence type="ECO:0000259" key="1">
    <source>
        <dbReference type="SMART" id="SM00256"/>
    </source>
</evidence>
<dbReference type="CDD" id="cd22162">
    <property type="entry name" value="F-box_AtSKIP3-like"/>
    <property type="match status" value="1"/>
</dbReference>
<dbReference type="OrthoDB" id="1918565at2759"/>
<evidence type="ECO:0000313" key="2">
    <source>
        <dbReference type="EMBL" id="KAF3452415.1"/>
    </source>
</evidence>
<evidence type="ECO:0000313" key="3">
    <source>
        <dbReference type="Proteomes" id="UP000796880"/>
    </source>
</evidence>
<dbReference type="AlphaFoldDB" id="A0A8K0HIM0"/>
<protein>
    <recommendedName>
        <fullName evidence="1">F-box domain-containing protein</fullName>
    </recommendedName>
</protein>
<sequence>MGSHDEAFDYFYVLPEGCIANIISFTSPPDACRMSLVSSVFRSAAGSDAVWERFLPPEYCPIISRAVAPPPLPCPSKRDLYLSLCNSPLLIDGGKKSFSLDKRSGKKCYMISARDFLITWGDAPRYWRWIPLPEARFAEVAELVSVCWLEIRGKIDIRMLSPMTLYAAYLVFKSTTGAYGFEHQPVETTVGLVGGESLKRTVYLDAERGRRRRYQIVARRLGRYDWSRNLETQTSVPEQEKDDGPYPQVRGDGWLEIELGDFFYGGDGQDGELEMSVLEITGGGWKGGLIFQGIEIRPKVLN</sequence>